<comment type="caution">
    <text evidence="2">The sequence shown here is derived from an EMBL/GenBank/DDBJ whole genome shotgun (WGS) entry which is preliminary data.</text>
</comment>
<dbReference type="Proteomes" id="UP001140502">
    <property type="component" value="Unassembled WGS sequence"/>
</dbReference>
<keyword evidence="3" id="KW-1185">Reference proteome</keyword>
<sequence length="187" mass="21268">MDDNHCQALDTKQYEQAYCGRVIGIGKWRRSDIENFPDFGDDGTAPCTQQAAHWTDLGKIEALDADAIQPWIDKAPTIAPPRDERIPIDAWHGYDFGEEHADPSPSKPPNRKGRGKEKIAFGKYPQTSPMYPPESKVICRFTIQDFDDDEEGLQLMLLIHCHPLPANLENQTCRRKIFTDMDHAFAK</sequence>
<evidence type="ECO:0000313" key="2">
    <source>
        <dbReference type="EMBL" id="KAJ4321996.1"/>
    </source>
</evidence>
<proteinExistence type="predicted"/>
<feature type="region of interest" description="Disordered" evidence="1">
    <location>
        <begin position="94"/>
        <end position="116"/>
    </location>
</feature>
<name>A0A9W9BPW0_9HYPO</name>
<evidence type="ECO:0000256" key="1">
    <source>
        <dbReference type="SAM" id="MobiDB-lite"/>
    </source>
</evidence>
<accession>A0A9W9BPW0</accession>
<dbReference type="EMBL" id="JAPEUR010000088">
    <property type="protein sequence ID" value="KAJ4321996.1"/>
    <property type="molecule type" value="Genomic_DNA"/>
</dbReference>
<protein>
    <submittedName>
        <fullName evidence="2">Uncharacterized protein</fullName>
    </submittedName>
</protein>
<gene>
    <name evidence="2" type="ORF">N0V84_005043</name>
</gene>
<reference evidence="2" key="1">
    <citation type="submission" date="2022-10" db="EMBL/GenBank/DDBJ databases">
        <title>Tapping the CABI collections for fungal endophytes: first genome assemblies for Collariella, Neodidymelliopsis, Ascochyta clinopodiicola, Didymella pomorum, Didymosphaeria variabile, Neocosmospora piperis and Neocucurbitaria cava.</title>
        <authorList>
            <person name="Hill R."/>
        </authorList>
    </citation>
    <scope>NUCLEOTIDE SEQUENCE</scope>
    <source>
        <strain evidence="2">IMI 366586</strain>
    </source>
</reference>
<organism evidence="2 3">
    <name type="scientific">Fusarium piperis</name>
    <dbReference type="NCBI Taxonomy" id="1435070"/>
    <lineage>
        <taxon>Eukaryota</taxon>
        <taxon>Fungi</taxon>
        <taxon>Dikarya</taxon>
        <taxon>Ascomycota</taxon>
        <taxon>Pezizomycotina</taxon>
        <taxon>Sordariomycetes</taxon>
        <taxon>Hypocreomycetidae</taxon>
        <taxon>Hypocreales</taxon>
        <taxon>Nectriaceae</taxon>
        <taxon>Fusarium</taxon>
        <taxon>Fusarium solani species complex</taxon>
    </lineage>
</organism>
<evidence type="ECO:0000313" key="3">
    <source>
        <dbReference type="Proteomes" id="UP001140502"/>
    </source>
</evidence>
<dbReference type="AlphaFoldDB" id="A0A9W9BPW0"/>